<dbReference type="PANTHER" id="PTHR32063:SF8">
    <property type="entry name" value="CATION EFFLUX PROTEIN"/>
    <property type="match status" value="1"/>
</dbReference>
<feature type="transmembrane region" description="Helical" evidence="1">
    <location>
        <begin position="1014"/>
        <end position="1034"/>
    </location>
</feature>
<dbReference type="AlphaFoldDB" id="A0A433JII3"/>
<dbReference type="InterPro" id="IPR001036">
    <property type="entry name" value="Acrflvin-R"/>
</dbReference>
<dbReference type="Gene3D" id="3.30.2090.10">
    <property type="entry name" value="Multidrug efflux transporter AcrB TolC docking domain, DN and DC subdomains"/>
    <property type="match status" value="2"/>
</dbReference>
<name>A0A433JII3_9GAMM</name>
<dbReference type="Gene3D" id="3.30.70.1440">
    <property type="entry name" value="Multidrug efflux transporter AcrB pore domain"/>
    <property type="match status" value="1"/>
</dbReference>
<feature type="transmembrane region" description="Helical" evidence="1">
    <location>
        <begin position="983"/>
        <end position="1002"/>
    </location>
</feature>
<feature type="transmembrane region" description="Helical" evidence="1">
    <location>
        <begin position="360"/>
        <end position="380"/>
    </location>
</feature>
<feature type="transmembrane region" description="Helical" evidence="1">
    <location>
        <begin position="386"/>
        <end position="405"/>
    </location>
</feature>
<feature type="transmembrane region" description="Helical" evidence="1">
    <location>
        <begin position="436"/>
        <end position="459"/>
    </location>
</feature>
<feature type="transmembrane region" description="Helical" evidence="1">
    <location>
        <begin position="908"/>
        <end position="927"/>
    </location>
</feature>
<keyword evidence="1" id="KW-0472">Membrane</keyword>
<protein>
    <submittedName>
        <fullName evidence="2">Efflux RND transporter permease subunit</fullName>
    </submittedName>
</protein>
<dbReference type="PRINTS" id="PR00702">
    <property type="entry name" value="ACRIFLAVINRP"/>
</dbReference>
<dbReference type="OrthoDB" id="9759330at2"/>
<comment type="caution">
    <text evidence="2">The sequence shown here is derived from an EMBL/GenBank/DDBJ whole genome shotgun (WGS) entry which is preliminary data.</text>
</comment>
<reference evidence="2 3" key="1">
    <citation type="submission" date="2018-12" db="EMBL/GenBank/DDBJ databases">
        <title>Legionella sp,whole genome shotgun sequence.</title>
        <authorList>
            <person name="Wu H."/>
        </authorList>
    </citation>
    <scope>NUCLEOTIDE SEQUENCE [LARGE SCALE GENOMIC DNA]</scope>
    <source>
        <strain evidence="3">km714</strain>
    </source>
</reference>
<keyword evidence="1" id="KW-1133">Transmembrane helix</keyword>
<feature type="transmembrane region" description="Helical" evidence="1">
    <location>
        <begin position="526"/>
        <end position="554"/>
    </location>
</feature>
<evidence type="ECO:0000256" key="1">
    <source>
        <dbReference type="SAM" id="Phobius"/>
    </source>
</evidence>
<dbReference type="SUPFAM" id="SSF82866">
    <property type="entry name" value="Multidrug efflux transporter AcrB transmembrane domain"/>
    <property type="match status" value="2"/>
</dbReference>
<dbReference type="EMBL" id="RZGR01000021">
    <property type="protein sequence ID" value="RUQ85092.1"/>
    <property type="molecule type" value="Genomic_DNA"/>
</dbReference>
<proteinExistence type="predicted"/>
<feature type="transmembrane region" description="Helical" evidence="1">
    <location>
        <begin position="465"/>
        <end position="490"/>
    </location>
</feature>
<dbReference type="PANTHER" id="PTHR32063">
    <property type="match status" value="1"/>
</dbReference>
<dbReference type="SUPFAM" id="SSF82714">
    <property type="entry name" value="Multidrug efflux transporter AcrB TolC docking domain, DN and DC subdomains"/>
    <property type="match status" value="2"/>
</dbReference>
<dbReference type="GO" id="GO:0005886">
    <property type="term" value="C:plasma membrane"/>
    <property type="evidence" value="ECO:0007669"/>
    <property type="project" value="TreeGrafter"/>
</dbReference>
<dbReference type="Gene3D" id="3.30.70.1430">
    <property type="entry name" value="Multidrug efflux transporter AcrB pore domain"/>
    <property type="match status" value="2"/>
</dbReference>
<dbReference type="InterPro" id="IPR027463">
    <property type="entry name" value="AcrB_DN_DC_subdom"/>
</dbReference>
<feature type="transmembrane region" description="Helical" evidence="1">
    <location>
        <begin position="330"/>
        <end position="353"/>
    </location>
</feature>
<dbReference type="SUPFAM" id="SSF82693">
    <property type="entry name" value="Multidrug efflux transporter AcrB pore domain, PN1, PN2, PC1 and PC2 subdomains"/>
    <property type="match status" value="2"/>
</dbReference>
<evidence type="ECO:0000313" key="3">
    <source>
        <dbReference type="Proteomes" id="UP000288012"/>
    </source>
</evidence>
<dbReference type="GO" id="GO:0042910">
    <property type="term" value="F:xenobiotic transmembrane transporter activity"/>
    <property type="evidence" value="ECO:0007669"/>
    <property type="project" value="TreeGrafter"/>
</dbReference>
<sequence>MWLVRYALSKPYSIGALALLISILGFLSLNTLPVDVLPTVDIPAVKVIWTYSGLNAKEMAAKITSFSELAIMNNVDNVREVRSQTMNGAAIIAIDFQPSVDIDLALTQVTSVSQTILRRMPTGVTPPLVIQYNQSSTPILQLVIASNTLSEAQLSDFARLQLRSMIQSIQGIRLSLPYGGASRQVMIDLRPASLLSYGLSPADVITAISRQNLTLPSGSIRESTRDIQISVDSSLASVDAFNNIPLQSDDGRLLLLRDVADVRDGPALQTNIARVNGQNAVTVSLIKLGDASTLSIINQVLKKLPEIQKSAPEGLTISPIFDQSIFIRAAISHVGTEMIIVGTLVATIVLLFLGSWRATLIVLTSIPLSLLTAIIALKITGNTLNLMSLGGLALAIGILVDNALVEIENIKRNLSFGLLPREAALNSAQQVAFPEFVSTLSTCIVFLPIFLLTGIAGYIFRPLAIVVITALAASYFLSRTIVPVLAVMLLPGDKVETKVFLVNLIYRAHAVVENLIAKGQRKIGNLILFFVRHSLAPLFILGVVLGAGILAIFFSGKDFFPKTDAGLMRLYVRTEPGLRIEETARYFAAIQSGIREIIPAEELQFIVDIIGTPEPVNLGWVESFSIGSYDGEILIQLQSRHKSINYYEPAIRKMLKTKFPQISFLFLPADTTNQTLAGSTPSALDVRFSGKDSAGNYALAQELIAKMQRVQGATDIQLQQVLTLPEYFISIDRDRALQLGLTTQEVMSAILGILGSAGTVNPNYWADPDSGISYTVQAQTPINQMTSIDKLLNLKLHSSSSGKDVLLRTIATVTPRLVPATIGRVTLQPVYDVLINTENIDLGSLYNKTELIVEALRKKLKPGNQINIVGQAQAMHTAYTKLIQGFALALLLIYLVMVFNFQSWIMPVIALFAAPVAISGTSLFLLATSTPISVQALMGFIMVIGVSTANSVLVTTFARDLWLSGYSAMKAARVAAGKRLRPVLMTALTMLMGVFPMALAIGEGGEQNAPLARAVIGGLTFGTFASLLFVPWLFSRLIRNKNRPENPELMEF</sequence>
<feature type="transmembrane region" description="Helical" evidence="1">
    <location>
        <begin position="882"/>
        <end position="901"/>
    </location>
</feature>
<dbReference type="RefSeq" id="WP_127033272.1">
    <property type="nucleotide sequence ID" value="NZ_RZGR01000021.1"/>
</dbReference>
<feature type="transmembrane region" description="Helical" evidence="1">
    <location>
        <begin position="939"/>
        <end position="962"/>
    </location>
</feature>
<dbReference type="Proteomes" id="UP000288012">
    <property type="component" value="Unassembled WGS sequence"/>
</dbReference>
<dbReference type="Pfam" id="PF00873">
    <property type="entry name" value="ACR_tran"/>
    <property type="match status" value="1"/>
</dbReference>
<evidence type="ECO:0000313" key="2">
    <source>
        <dbReference type="EMBL" id="RUQ85092.1"/>
    </source>
</evidence>
<dbReference type="Gene3D" id="1.20.1640.10">
    <property type="entry name" value="Multidrug efflux transporter AcrB transmembrane domain"/>
    <property type="match status" value="2"/>
</dbReference>
<keyword evidence="1" id="KW-0812">Transmembrane</keyword>
<gene>
    <name evidence="2" type="ORF">EKM59_07670</name>
</gene>
<accession>A0A433JII3</accession>
<keyword evidence="3" id="KW-1185">Reference proteome</keyword>
<feature type="transmembrane region" description="Helical" evidence="1">
    <location>
        <begin position="12"/>
        <end position="29"/>
    </location>
</feature>
<dbReference type="Gene3D" id="3.30.70.1320">
    <property type="entry name" value="Multidrug efflux transporter AcrB pore domain like"/>
    <property type="match status" value="1"/>
</dbReference>
<organism evidence="2 3">
    <name type="scientific">Legionella septentrionalis</name>
    <dbReference type="NCBI Taxonomy" id="2498109"/>
    <lineage>
        <taxon>Bacteria</taxon>
        <taxon>Pseudomonadati</taxon>
        <taxon>Pseudomonadota</taxon>
        <taxon>Gammaproteobacteria</taxon>
        <taxon>Legionellales</taxon>
        <taxon>Legionellaceae</taxon>
        <taxon>Legionella</taxon>
    </lineage>
</organism>